<protein>
    <submittedName>
        <fullName evidence="1">Uncharacterized protein</fullName>
    </submittedName>
</protein>
<keyword evidence="3" id="KW-1185">Reference proteome</keyword>
<evidence type="ECO:0000313" key="3">
    <source>
        <dbReference type="Proteomes" id="UP000053372"/>
    </source>
</evidence>
<dbReference type="OrthoDB" id="8450247at2"/>
<dbReference type="RefSeq" id="WP_058183532.1">
    <property type="nucleotide sequence ID" value="NZ_LMTZ01000066.1"/>
</dbReference>
<evidence type="ECO:0000313" key="1">
    <source>
        <dbReference type="EMBL" id="KST68030.1"/>
    </source>
</evidence>
<dbReference type="EMBL" id="LMTZ01000066">
    <property type="protein sequence ID" value="KST68345.1"/>
    <property type="molecule type" value="Genomic_DNA"/>
</dbReference>
<proteinExistence type="predicted"/>
<dbReference type="EMBL" id="LMTZ01000083">
    <property type="protein sequence ID" value="KST68030.1"/>
    <property type="molecule type" value="Genomic_DNA"/>
</dbReference>
<evidence type="ECO:0000313" key="2">
    <source>
        <dbReference type="EMBL" id="KST68345.1"/>
    </source>
</evidence>
<name>A0A0V7ZU86_9CYAN</name>
<reference evidence="1 3" key="1">
    <citation type="journal article" date="2015" name="Genome Announc.">
        <title>Draft Genome of the Euendolithic (true boring) Cyanobacterium Mastigocoleus testarum strain BC008.</title>
        <authorList>
            <person name="Guida B.S."/>
            <person name="Garcia-Pichel F."/>
        </authorList>
    </citation>
    <scope>NUCLEOTIDE SEQUENCE [LARGE SCALE GENOMIC DNA]</scope>
    <source>
        <strain evidence="1 3">BC008</strain>
    </source>
</reference>
<organism evidence="1 3">
    <name type="scientific">Mastigocoleus testarum BC008</name>
    <dbReference type="NCBI Taxonomy" id="371196"/>
    <lineage>
        <taxon>Bacteria</taxon>
        <taxon>Bacillati</taxon>
        <taxon>Cyanobacteriota</taxon>
        <taxon>Cyanophyceae</taxon>
        <taxon>Nostocales</taxon>
        <taxon>Hapalosiphonaceae</taxon>
        <taxon>Mastigocoleus</taxon>
    </lineage>
</organism>
<sequence>MNQQNNILQPNLFELTGYNTKISYSATSIAGVPLLTYSQNDKTLSFKGEEIRSEETNLGQSVTVTLKSNLADEGFESLTLLLPTINLPEKSLTSSITTLAILSQRPGFIPTNTTGQLQQYQSIFLYGTAQKVES</sequence>
<gene>
    <name evidence="1" type="ORF">BC008_32120</name>
    <name evidence="2" type="ORF">BC008_33005</name>
</gene>
<accession>A0A0V7ZU86</accession>
<dbReference type="AlphaFoldDB" id="A0A0V7ZU86"/>
<dbReference type="Proteomes" id="UP000053372">
    <property type="component" value="Unassembled WGS sequence"/>
</dbReference>
<comment type="caution">
    <text evidence="1">The sequence shown here is derived from an EMBL/GenBank/DDBJ whole genome shotgun (WGS) entry which is preliminary data.</text>
</comment>